<proteinExistence type="evidence at transcript level"/>
<evidence type="ECO:0000313" key="1">
    <source>
        <dbReference type="EMBL" id="ACG32945.1"/>
    </source>
</evidence>
<accession>B6T762</accession>
<dbReference type="EMBL" id="EU960827">
    <property type="protein sequence ID" value="ACG32945.1"/>
    <property type="molecule type" value="mRNA"/>
</dbReference>
<reference evidence="1" key="1">
    <citation type="journal article" date="2009" name="Plant Mol. Biol.">
        <title>Insights into corn genes derived from large-scale cDNA sequencing.</title>
        <authorList>
            <person name="Alexandrov N.N."/>
            <person name="Brover V.V."/>
            <person name="Freidin S."/>
            <person name="Troukhan M.E."/>
            <person name="Tatarinova T.V."/>
            <person name="Zhang H."/>
            <person name="Swaller T.J."/>
            <person name="Lu Y.P."/>
            <person name="Bouck J."/>
            <person name="Flavell R.B."/>
            <person name="Feldmann K.A."/>
        </authorList>
    </citation>
    <scope>NUCLEOTIDE SEQUENCE</scope>
</reference>
<organism evidence="1">
    <name type="scientific">Zea mays</name>
    <name type="common">Maize</name>
    <dbReference type="NCBI Taxonomy" id="4577"/>
    <lineage>
        <taxon>Eukaryota</taxon>
        <taxon>Viridiplantae</taxon>
        <taxon>Streptophyta</taxon>
        <taxon>Embryophyta</taxon>
        <taxon>Tracheophyta</taxon>
        <taxon>Spermatophyta</taxon>
        <taxon>Magnoliopsida</taxon>
        <taxon>Liliopsida</taxon>
        <taxon>Poales</taxon>
        <taxon>Poaceae</taxon>
        <taxon>PACMAD clade</taxon>
        <taxon>Panicoideae</taxon>
        <taxon>Andropogonodae</taxon>
        <taxon>Andropogoneae</taxon>
        <taxon>Tripsacinae</taxon>
        <taxon>Zea</taxon>
    </lineage>
</organism>
<protein>
    <submittedName>
        <fullName evidence="1">Uncharacterized protein</fullName>
    </submittedName>
</protein>
<sequence>MAPRRRVEPRLCAACNVRSGRVCVQRSASFTSCCLSAFLPFCSGL</sequence>
<dbReference type="AlphaFoldDB" id="B6T762"/>
<name>B6T762_MAIZE</name>